<reference evidence="1 2" key="1">
    <citation type="journal article" date="2019" name="Sci. Rep.">
        <title>Orb-weaving spider Araneus ventricosus genome elucidates the spidroin gene catalogue.</title>
        <authorList>
            <person name="Kono N."/>
            <person name="Nakamura H."/>
            <person name="Ohtoshi R."/>
            <person name="Moran D.A.P."/>
            <person name="Shinohara A."/>
            <person name="Yoshida Y."/>
            <person name="Fujiwara M."/>
            <person name="Mori M."/>
            <person name="Tomita M."/>
            <person name="Arakawa K."/>
        </authorList>
    </citation>
    <scope>NUCLEOTIDE SEQUENCE [LARGE SCALE GENOMIC DNA]</scope>
</reference>
<dbReference type="OrthoDB" id="5984724at2759"/>
<evidence type="ECO:0008006" key="3">
    <source>
        <dbReference type="Google" id="ProtNLM"/>
    </source>
</evidence>
<evidence type="ECO:0000313" key="1">
    <source>
        <dbReference type="EMBL" id="GBN35694.1"/>
    </source>
</evidence>
<dbReference type="AlphaFoldDB" id="A0A4Y2NAJ3"/>
<accession>A0A4Y2NAJ3</accession>
<protein>
    <recommendedName>
        <fullName evidence="3">Peptidase aspartic putative domain-containing protein</fullName>
    </recommendedName>
</protein>
<gene>
    <name evidence="1" type="ORF">AVEN_82313_1</name>
</gene>
<dbReference type="Proteomes" id="UP000499080">
    <property type="component" value="Unassembled WGS sequence"/>
</dbReference>
<comment type="caution">
    <text evidence="1">The sequence shown here is derived from an EMBL/GenBank/DDBJ whole genome shotgun (WGS) entry which is preliminary data.</text>
</comment>
<organism evidence="1 2">
    <name type="scientific">Araneus ventricosus</name>
    <name type="common">Orbweaver spider</name>
    <name type="synonym">Epeira ventricosa</name>
    <dbReference type="NCBI Taxonomy" id="182803"/>
    <lineage>
        <taxon>Eukaryota</taxon>
        <taxon>Metazoa</taxon>
        <taxon>Ecdysozoa</taxon>
        <taxon>Arthropoda</taxon>
        <taxon>Chelicerata</taxon>
        <taxon>Arachnida</taxon>
        <taxon>Araneae</taxon>
        <taxon>Araneomorphae</taxon>
        <taxon>Entelegynae</taxon>
        <taxon>Araneoidea</taxon>
        <taxon>Araneidae</taxon>
        <taxon>Araneus</taxon>
    </lineage>
</organism>
<evidence type="ECO:0000313" key="2">
    <source>
        <dbReference type="Proteomes" id="UP000499080"/>
    </source>
</evidence>
<name>A0A4Y2NAJ3_ARAVE</name>
<proteinExistence type="predicted"/>
<sequence>MRRLTGALVACKSIFGWTVSGSNATLNNIIQQSANVMNVAVDRVEVNSNQDSLLRKFWELQAIGIKEENETNEIDKDILNDFNKSIILKDGRYVNSHLMIELENFVIIMR</sequence>
<dbReference type="EMBL" id="BGPR01008734">
    <property type="protein sequence ID" value="GBN35694.1"/>
    <property type="molecule type" value="Genomic_DNA"/>
</dbReference>
<keyword evidence="2" id="KW-1185">Reference proteome</keyword>